<evidence type="ECO:0000313" key="1">
    <source>
        <dbReference type="EMBL" id="MCA9380323.1"/>
    </source>
</evidence>
<dbReference type="EMBL" id="JAGQLL010000048">
    <property type="protein sequence ID" value="MCA9380323.1"/>
    <property type="molecule type" value="Genomic_DNA"/>
</dbReference>
<evidence type="ECO:0000313" key="2">
    <source>
        <dbReference type="Proteomes" id="UP000745577"/>
    </source>
</evidence>
<proteinExistence type="predicted"/>
<reference evidence="1" key="2">
    <citation type="journal article" date="2021" name="Microbiome">
        <title>Successional dynamics and alternative stable states in a saline activated sludge microbial community over 9 years.</title>
        <authorList>
            <person name="Wang Y."/>
            <person name="Ye J."/>
            <person name="Ju F."/>
            <person name="Liu L."/>
            <person name="Boyd J.A."/>
            <person name="Deng Y."/>
            <person name="Parks D.H."/>
            <person name="Jiang X."/>
            <person name="Yin X."/>
            <person name="Woodcroft B.J."/>
            <person name="Tyson G.W."/>
            <person name="Hugenholtz P."/>
            <person name="Polz M.F."/>
            <person name="Zhang T."/>
        </authorList>
    </citation>
    <scope>NUCLEOTIDE SEQUENCE</scope>
    <source>
        <strain evidence="1">HKST-UBA15</strain>
    </source>
</reference>
<organism evidence="1 2">
    <name type="scientific">Candidatus Dojkabacteria bacterium</name>
    <dbReference type="NCBI Taxonomy" id="2099670"/>
    <lineage>
        <taxon>Bacteria</taxon>
        <taxon>Candidatus Dojkabacteria</taxon>
    </lineage>
</organism>
<accession>A0A955IEA4</accession>
<comment type="caution">
    <text evidence="1">The sequence shown here is derived from an EMBL/GenBank/DDBJ whole genome shotgun (WGS) entry which is preliminary data.</text>
</comment>
<dbReference type="AlphaFoldDB" id="A0A955IEA4"/>
<sequence length="113" mass="13034">MKFLKLSLIMGTDKPITTDLNSILEIEKKFKTQKKKLLEEMSLNTEKIKETSLKNIKELKKQLSEVTSIEYVSESQSDPVNAELKSQAHKELSKKMSNNIEKAEQLLDKFLFS</sequence>
<gene>
    <name evidence="1" type="ORF">KC675_04050</name>
</gene>
<protein>
    <submittedName>
        <fullName evidence="1">Uncharacterized protein</fullName>
    </submittedName>
</protein>
<name>A0A955IEA4_9BACT</name>
<dbReference type="Proteomes" id="UP000745577">
    <property type="component" value="Unassembled WGS sequence"/>
</dbReference>
<reference evidence="1" key="1">
    <citation type="submission" date="2020-04" db="EMBL/GenBank/DDBJ databases">
        <authorList>
            <person name="Zhang T."/>
        </authorList>
    </citation>
    <scope>NUCLEOTIDE SEQUENCE</scope>
    <source>
        <strain evidence="1">HKST-UBA15</strain>
    </source>
</reference>